<dbReference type="InParanoid" id="A0A3B5K7N0"/>
<proteinExistence type="predicted"/>
<feature type="compositionally biased region" description="Basic and acidic residues" evidence="1">
    <location>
        <begin position="34"/>
        <end position="52"/>
    </location>
</feature>
<name>A0A3B5K7N0_TAKRU</name>
<keyword evidence="3" id="KW-1185">Reference proteome</keyword>
<evidence type="ECO:0000313" key="3">
    <source>
        <dbReference type="Proteomes" id="UP000005226"/>
    </source>
</evidence>
<dbReference type="Proteomes" id="UP000005226">
    <property type="component" value="Chromosome 15"/>
</dbReference>
<dbReference type="Ensembl" id="ENSTRUT00000053622.2">
    <property type="protein sequence ID" value="ENSTRUP00000053652.2"/>
    <property type="gene ID" value="ENSTRUG00000021162.2"/>
</dbReference>
<organism evidence="2 3">
    <name type="scientific">Takifugu rubripes</name>
    <name type="common">Japanese pufferfish</name>
    <name type="synonym">Fugu rubripes</name>
    <dbReference type="NCBI Taxonomy" id="31033"/>
    <lineage>
        <taxon>Eukaryota</taxon>
        <taxon>Metazoa</taxon>
        <taxon>Chordata</taxon>
        <taxon>Craniata</taxon>
        <taxon>Vertebrata</taxon>
        <taxon>Euteleostomi</taxon>
        <taxon>Actinopterygii</taxon>
        <taxon>Neopterygii</taxon>
        <taxon>Teleostei</taxon>
        <taxon>Neoteleostei</taxon>
        <taxon>Acanthomorphata</taxon>
        <taxon>Eupercaria</taxon>
        <taxon>Tetraodontiformes</taxon>
        <taxon>Tetradontoidea</taxon>
        <taxon>Tetraodontidae</taxon>
        <taxon>Takifugu</taxon>
    </lineage>
</organism>
<protein>
    <submittedName>
        <fullName evidence="2">Uncharacterized protein</fullName>
    </submittedName>
</protein>
<sequence>PSLLTDHHGPLVSVLPQTCCCVLVLLCIDASSPEGRDGTDSDFITKSEGRRRHEDAWAATDVETCSRIQGEKTNRNKCTCERDGTDAHKLPVALALSVTPSSTPHIEVCFLFPK</sequence>
<dbReference type="AlphaFoldDB" id="A0A3B5K7N0"/>
<reference evidence="2" key="2">
    <citation type="submission" date="2025-08" db="UniProtKB">
        <authorList>
            <consortium name="Ensembl"/>
        </authorList>
    </citation>
    <scope>IDENTIFICATION</scope>
</reference>
<evidence type="ECO:0000256" key="1">
    <source>
        <dbReference type="SAM" id="MobiDB-lite"/>
    </source>
</evidence>
<reference evidence="2" key="3">
    <citation type="submission" date="2025-09" db="UniProtKB">
        <authorList>
            <consortium name="Ensembl"/>
        </authorList>
    </citation>
    <scope>IDENTIFICATION</scope>
</reference>
<reference evidence="2 3" key="1">
    <citation type="journal article" date="2011" name="Genome Biol. Evol.">
        <title>Integration of the genetic map and genome assembly of fugu facilitates insights into distinct features of genome evolution in teleosts and mammals.</title>
        <authorList>
            <person name="Kai W."/>
            <person name="Kikuchi K."/>
            <person name="Tohari S."/>
            <person name="Chew A.K."/>
            <person name="Tay A."/>
            <person name="Fujiwara A."/>
            <person name="Hosoya S."/>
            <person name="Suetake H."/>
            <person name="Naruse K."/>
            <person name="Brenner S."/>
            <person name="Suzuki Y."/>
            <person name="Venkatesh B."/>
        </authorList>
    </citation>
    <scope>NUCLEOTIDE SEQUENCE [LARGE SCALE GENOMIC DNA]</scope>
</reference>
<accession>A0A3B5K7N0</accession>
<feature type="region of interest" description="Disordered" evidence="1">
    <location>
        <begin position="31"/>
        <end position="52"/>
    </location>
</feature>
<evidence type="ECO:0000313" key="2">
    <source>
        <dbReference type="Ensembl" id="ENSTRUP00000053652.2"/>
    </source>
</evidence>